<dbReference type="AlphaFoldDB" id="A0A7C2P2M5"/>
<protein>
    <recommendedName>
        <fullName evidence="1">DUF6883 domain-containing protein</fullName>
    </recommendedName>
</protein>
<dbReference type="InterPro" id="IPR049250">
    <property type="entry name" value="DUF6883"/>
</dbReference>
<comment type="caution">
    <text evidence="2">The sequence shown here is derived from an EMBL/GenBank/DDBJ whole genome shotgun (WGS) entry which is preliminary data.</text>
</comment>
<organism evidence="2">
    <name type="scientific">Schlesneria paludicola</name>
    <dbReference type="NCBI Taxonomy" id="360056"/>
    <lineage>
        <taxon>Bacteria</taxon>
        <taxon>Pseudomonadati</taxon>
        <taxon>Planctomycetota</taxon>
        <taxon>Planctomycetia</taxon>
        <taxon>Planctomycetales</taxon>
        <taxon>Planctomycetaceae</taxon>
        <taxon>Schlesneria</taxon>
    </lineage>
</organism>
<dbReference type="Pfam" id="PF21814">
    <property type="entry name" value="DUF6883"/>
    <property type="match status" value="1"/>
</dbReference>
<feature type="domain" description="DUF6883" evidence="1">
    <location>
        <begin position="5"/>
        <end position="111"/>
    </location>
</feature>
<sequence>MPTGLPDAANAVIPLEKVADYLLSDTHPVGRHKAKWFRRHGYLSTQPELLHDALQECAEHGDVTETIAVDYGTKYVVTHEVTSPTGKRLTLRTVWIIELGLPPRLVTAYPSE</sequence>
<gene>
    <name evidence="2" type="ORF">ENQ76_14625</name>
</gene>
<reference evidence="2" key="1">
    <citation type="journal article" date="2020" name="mSystems">
        <title>Genome- and Community-Level Interaction Insights into Carbon Utilization and Element Cycling Functions of Hydrothermarchaeota in Hydrothermal Sediment.</title>
        <authorList>
            <person name="Zhou Z."/>
            <person name="Liu Y."/>
            <person name="Xu W."/>
            <person name="Pan J."/>
            <person name="Luo Z.H."/>
            <person name="Li M."/>
        </authorList>
    </citation>
    <scope>NUCLEOTIDE SEQUENCE [LARGE SCALE GENOMIC DNA]</scope>
    <source>
        <strain evidence="2">SpSt-339</strain>
    </source>
</reference>
<name>A0A7C2P2M5_9PLAN</name>
<evidence type="ECO:0000259" key="1">
    <source>
        <dbReference type="Pfam" id="PF21814"/>
    </source>
</evidence>
<accession>A0A7C2P2M5</accession>
<evidence type="ECO:0000313" key="2">
    <source>
        <dbReference type="EMBL" id="HEN16692.1"/>
    </source>
</evidence>
<proteinExistence type="predicted"/>
<dbReference type="EMBL" id="DSOK01000401">
    <property type="protein sequence ID" value="HEN16692.1"/>
    <property type="molecule type" value="Genomic_DNA"/>
</dbReference>